<dbReference type="Proteomes" id="UP000015104">
    <property type="component" value="Unassembled WGS sequence"/>
</dbReference>
<dbReference type="AlphaFoldDB" id="T1L5B9"/>
<reference evidence="1" key="2">
    <citation type="submission" date="2015-06" db="UniProtKB">
        <authorList>
            <consortium name="EnsemblMetazoa"/>
        </authorList>
    </citation>
    <scope>IDENTIFICATION</scope>
</reference>
<organism evidence="1 2">
    <name type="scientific">Tetranychus urticae</name>
    <name type="common">Two-spotted spider mite</name>
    <dbReference type="NCBI Taxonomy" id="32264"/>
    <lineage>
        <taxon>Eukaryota</taxon>
        <taxon>Metazoa</taxon>
        <taxon>Ecdysozoa</taxon>
        <taxon>Arthropoda</taxon>
        <taxon>Chelicerata</taxon>
        <taxon>Arachnida</taxon>
        <taxon>Acari</taxon>
        <taxon>Acariformes</taxon>
        <taxon>Trombidiformes</taxon>
        <taxon>Prostigmata</taxon>
        <taxon>Eleutherengona</taxon>
        <taxon>Raphignathae</taxon>
        <taxon>Tetranychoidea</taxon>
        <taxon>Tetranychidae</taxon>
        <taxon>Tetranychus</taxon>
    </lineage>
</organism>
<evidence type="ECO:0000313" key="2">
    <source>
        <dbReference type="Proteomes" id="UP000015104"/>
    </source>
</evidence>
<proteinExistence type="predicted"/>
<sequence length="36" mass="4096">MPLEDLSSAIVPFNYLNITPTSFEHHSISKKHLNIT</sequence>
<dbReference type="EMBL" id="CAEY01001235">
    <property type="status" value="NOT_ANNOTATED_CDS"/>
    <property type="molecule type" value="Genomic_DNA"/>
</dbReference>
<name>T1L5B9_TETUR</name>
<accession>T1L5B9</accession>
<reference evidence="2" key="1">
    <citation type="submission" date="2011-08" db="EMBL/GenBank/DDBJ databases">
        <authorList>
            <person name="Rombauts S."/>
        </authorList>
    </citation>
    <scope>NUCLEOTIDE SEQUENCE</scope>
    <source>
        <strain evidence="2">London</strain>
    </source>
</reference>
<protein>
    <submittedName>
        <fullName evidence="1">Uncharacterized protein</fullName>
    </submittedName>
</protein>
<keyword evidence="2" id="KW-1185">Reference proteome</keyword>
<evidence type="ECO:0000313" key="1">
    <source>
        <dbReference type="EnsemblMetazoa" id="tetur44g00240.1"/>
    </source>
</evidence>
<dbReference type="HOGENOM" id="CLU_3360339_0_0_1"/>
<dbReference type="EnsemblMetazoa" id="tetur44g00240.1">
    <property type="protein sequence ID" value="tetur44g00240.1"/>
    <property type="gene ID" value="tetur44g00240"/>
</dbReference>